<evidence type="ECO:0000313" key="4">
    <source>
        <dbReference type="Proteomes" id="UP000257055"/>
    </source>
</evidence>
<comment type="function">
    <text evidence="2">An aminoacyl-tRNA editing enzyme that deacylates mischarged D-aminoacyl-tRNAs. Also deacylates mischarged glycyl-tRNA(Ala), protecting cells against glycine mischarging by AlaRS. Acts via tRNA-based rather than protein-based catalysis; rejects L-amino acids rather than detecting D-amino acids in the active site. By recycling D-aminoacyl-tRNA to D-amino acids and free tRNA molecules, this enzyme counteracts the toxicity associated with the formation of D-aminoacyl-tRNA entities in vivo and helps enforce protein L-homochirality.</text>
</comment>
<dbReference type="SUPFAM" id="SSF69500">
    <property type="entry name" value="DTD-like"/>
    <property type="match status" value="1"/>
</dbReference>
<dbReference type="GO" id="GO:0019478">
    <property type="term" value="P:D-amino acid catabolic process"/>
    <property type="evidence" value="ECO:0007669"/>
    <property type="project" value="UniProtKB-UniRule"/>
</dbReference>
<comment type="domain">
    <text evidence="2">A Gly-cisPro motif from one monomer fits into the active site of the other monomer to allow specific chiral rejection of L-amino acids.</text>
</comment>
<keyword evidence="2" id="KW-0820">tRNA-binding</keyword>
<reference evidence="4" key="1">
    <citation type="submission" date="2015-04" db="EMBL/GenBank/DDBJ databases">
        <authorList>
            <person name="Schardt J."/>
            <person name="Mueller-Herbst S."/>
            <person name="Scherer S."/>
            <person name="Huptas C."/>
        </authorList>
    </citation>
    <scope>NUCLEOTIDE SEQUENCE [LARGE SCALE GENOMIC DNA]</scope>
    <source>
        <strain evidence="4">Kiel-L1</strain>
    </source>
</reference>
<dbReference type="Pfam" id="PF02580">
    <property type="entry name" value="Tyr_Deacylase"/>
    <property type="match status" value="1"/>
</dbReference>
<keyword evidence="2" id="KW-0963">Cytoplasm</keyword>
<dbReference type="CDD" id="cd00563">
    <property type="entry name" value="Dtyr_deacylase"/>
    <property type="match status" value="1"/>
</dbReference>
<dbReference type="InterPro" id="IPR003732">
    <property type="entry name" value="Daa-tRNA_deacyls_DTD"/>
</dbReference>
<dbReference type="GO" id="GO:0051500">
    <property type="term" value="F:D-tyrosyl-tRNA(Tyr) deacylase activity"/>
    <property type="evidence" value="ECO:0007669"/>
    <property type="project" value="TreeGrafter"/>
</dbReference>
<comment type="caution">
    <text evidence="3">The sequence shown here is derived from an EMBL/GenBank/DDBJ whole genome shotgun (WGS) entry which is preliminary data.</text>
</comment>
<dbReference type="GO" id="GO:0000049">
    <property type="term" value="F:tRNA binding"/>
    <property type="evidence" value="ECO:0007669"/>
    <property type="project" value="UniProtKB-UniRule"/>
</dbReference>
<dbReference type="GO" id="GO:0043908">
    <property type="term" value="F:Ser(Gly)-tRNA(Ala) hydrolase activity"/>
    <property type="evidence" value="ECO:0007669"/>
    <property type="project" value="UniProtKB-UniRule"/>
</dbReference>
<sequence>MRVLLQRTKSASVTIDGEITGEIPFGLCLLVGFTHTDTEKEIDVLVKKIAGLRIFEDENEKMNLSLADVGGGILSVSQFTLYADVRKGRRPSFTDSAPGSEAEALYQLFNEKLEQELGLNVETGVFGASMQVTITNDGPVTIMLDSDDLAK</sequence>
<dbReference type="EMBL" id="LARY01000001">
    <property type="protein sequence ID" value="RDX02851.1"/>
    <property type="molecule type" value="Genomic_DNA"/>
</dbReference>
<organism evidence="3 4">
    <name type="scientific">Listeria kieliensis</name>
    <dbReference type="NCBI Taxonomy" id="1621700"/>
    <lineage>
        <taxon>Bacteria</taxon>
        <taxon>Bacillati</taxon>
        <taxon>Bacillota</taxon>
        <taxon>Bacilli</taxon>
        <taxon>Bacillales</taxon>
        <taxon>Listeriaceae</taxon>
        <taxon>Listeria</taxon>
    </lineage>
</organism>
<accession>A0A3D8TV22</accession>
<dbReference type="GO" id="GO:0106026">
    <property type="term" value="F:Gly-tRNA(Ala) deacylase activity"/>
    <property type="evidence" value="ECO:0007669"/>
    <property type="project" value="UniProtKB-UniRule"/>
</dbReference>
<evidence type="ECO:0000256" key="2">
    <source>
        <dbReference type="HAMAP-Rule" id="MF_00518"/>
    </source>
</evidence>
<keyword evidence="2" id="KW-0694">RNA-binding</keyword>
<dbReference type="EC" id="3.1.1.-" evidence="2"/>
<gene>
    <name evidence="2" type="primary">dtd</name>
    <name evidence="3" type="ORF">UR08_04930</name>
</gene>
<proteinExistence type="inferred from homology"/>
<dbReference type="GO" id="GO:0005737">
    <property type="term" value="C:cytoplasm"/>
    <property type="evidence" value="ECO:0007669"/>
    <property type="project" value="UniProtKB-SubCell"/>
</dbReference>
<keyword evidence="2" id="KW-0378">Hydrolase</keyword>
<comment type="catalytic activity">
    <reaction evidence="2">
        <text>a D-aminoacyl-tRNA + H2O = a tRNA + a D-alpha-amino acid + H(+)</text>
        <dbReference type="Rhea" id="RHEA:13953"/>
        <dbReference type="Rhea" id="RHEA-COMP:10123"/>
        <dbReference type="Rhea" id="RHEA-COMP:10124"/>
        <dbReference type="ChEBI" id="CHEBI:15377"/>
        <dbReference type="ChEBI" id="CHEBI:15378"/>
        <dbReference type="ChEBI" id="CHEBI:59871"/>
        <dbReference type="ChEBI" id="CHEBI:78442"/>
        <dbReference type="ChEBI" id="CHEBI:79333"/>
        <dbReference type="EC" id="3.1.1.96"/>
    </reaction>
</comment>
<keyword evidence="4" id="KW-1185">Reference proteome</keyword>
<dbReference type="Proteomes" id="UP000257055">
    <property type="component" value="Unassembled WGS sequence"/>
</dbReference>
<dbReference type="RefSeq" id="WP_115752539.1">
    <property type="nucleotide sequence ID" value="NZ_LARY01000001.1"/>
</dbReference>
<protein>
    <recommendedName>
        <fullName evidence="2">D-aminoacyl-tRNA deacylase</fullName>
        <shortName evidence="2">DTD</shortName>
        <ecNumber evidence="2">3.1.1.96</ecNumber>
    </recommendedName>
    <alternativeName>
        <fullName evidence="2">Gly-tRNA(Ala) deacylase</fullName>
        <ecNumber evidence="2">3.1.1.-</ecNumber>
    </alternativeName>
</protein>
<comment type="catalytic activity">
    <reaction evidence="2">
        <text>glycyl-tRNA(Ala) + H2O = tRNA(Ala) + glycine + H(+)</text>
        <dbReference type="Rhea" id="RHEA:53744"/>
        <dbReference type="Rhea" id="RHEA-COMP:9657"/>
        <dbReference type="Rhea" id="RHEA-COMP:13640"/>
        <dbReference type="ChEBI" id="CHEBI:15377"/>
        <dbReference type="ChEBI" id="CHEBI:15378"/>
        <dbReference type="ChEBI" id="CHEBI:57305"/>
        <dbReference type="ChEBI" id="CHEBI:78442"/>
        <dbReference type="ChEBI" id="CHEBI:78522"/>
    </reaction>
</comment>
<comment type="subcellular location">
    <subcellularLocation>
        <location evidence="2">Cytoplasm</location>
    </subcellularLocation>
</comment>
<dbReference type="HAMAP" id="MF_00518">
    <property type="entry name" value="Deacylase_Dtd"/>
    <property type="match status" value="1"/>
</dbReference>
<evidence type="ECO:0000256" key="1">
    <source>
        <dbReference type="ARBA" id="ARBA00009673"/>
    </source>
</evidence>
<comment type="subunit">
    <text evidence="2">Homodimer.</text>
</comment>
<evidence type="ECO:0000313" key="3">
    <source>
        <dbReference type="EMBL" id="RDX02851.1"/>
    </source>
</evidence>
<feature type="short sequence motif" description="Gly-cisPro motif, important for rejection of L-amino acids" evidence="2">
    <location>
        <begin position="138"/>
        <end position="139"/>
    </location>
</feature>
<dbReference type="AlphaFoldDB" id="A0A3D8TV22"/>
<dbReference type="EC" id="3.1.1.96" evidence="2"/>
<dbReference type="FunFam" id="3.50.80.10:FF:000001">
    <property type="entry name" value="D-aminoacyl-tRNA deacylase"/>
    <property type="match status" value="1"/>
</dbReference>
<dbReference type="InterPro" id="IPR023509">
    <property type="entry name" value="DTD-like_sf"/>
</dbReference>
<dbReference type="PANTHER" id="PTHR10472">
    <property type="entry name" value="D-TYROSYL-TRNA TYR DEACYLASE"/>
    <property type="match status" value="1"/>
</dbReference>
<name>A0A3D8TV22_9LIST</name>
<dbReference type="NCBIfam" id="TIGR00256">
    <property type="entry name" value="D-aminoacyl-tRNA deacylase"/>
    <property type="match status" value="1"/>
</dbReference>
<comment type="similarity">
    <text evidence="1 2">Belongs to the DTD family.</text>
</comment>
<dbReference type="Gene3D" id="3.50.80.10">
    <property type="entry name" value="D-tyrosyl-tRNA(Tyr) deacylase"/>
    <property type="match status" value="1"/>
</dbReference>
<dbReference type="PANTHER" id="PTHR10472:SF5">
    <property type="entry name" value="D-AMINOACYL-TRNA DEACYLASE 1"/>
    <property type="match status" value="1"/>
</dbReference>